<dbReference type="EMBL" id="CAFBPP010000026">
    <property type="protein sequence ID" value="CAB5018688.1"/>
    <property type="molecule type" value="Genomic_DNA"/>
</dbReference>
<dbReference type="EMBL" id="CAFBOP010000034">
    <property type="protein sequence ID" value="CAB4987579.1"/>
    <property type="molecule type" value="Genomic_DNA"/>
</dbReference>
<name>A0A6J6WIN7_9ZZZZ</name>
<dbReference type="EMBL" id="CAFBMN010000052">
    <property type="protein sequence ID" value="CAB4907070.1"/>
    <property type="molecule type" value="Genomic_DNA"/>
</dbReference>
<keyword evidence="1" id="KW-0812">Transmembrane</keyword>
<feature type="transmembrane region" description="Helical" evidence="1">
    <location>
        <begin position="54"/>
        <end position="71"/>
    </location>
</feature>
<organism evidence="2">
    <name type="scientific">freshwater metagenome</name>
    <dbReference type="NCBI Taxonomy" id="449393"/>
    <lineage>
        <taxon>unclassified sequences</taxon>
        <taxon>metagenomes</taxon>
        <taxon>ecological metagenomes</taxon>
    </lineage>
</organism>
<keyword evidence="1" id="KW-0472">Membrane</keyword>
<keyword evidence="1" id="KW-1133">Transmembrane helix</keyword>
<accession>A0A6J6WIN7</accession>
<dbReference type="AlphaFoldDB" id="A0A6J6WIN7"/>
<reference evidence="2" key="1">
    <citation type="submission" date="2020-05" db="EMBL/GenBank/DDBJ databases">
        <authorList>
            <person name="Chiriac C."/>
            <person name="Salcher M."/>
            <person name="Ghai R."/>
            <person name="Kavagutti S V."/>
        </authorList>
    </citation>
    <scope>NUCLEOTIDE SEQUENCE</scope>
</reference>
<feature type="transmembrane region" description="Helical" evidence="1">
    <location>
        <begin position="12"/>
        <end position="42"/>
    </location>
</feature>
<evidence type="ECO:0000256" key="1">
    <source>
        <dbReference type="SAM" id="Phobius"/>
    </source>
</evidence>
<sequence length="75" mass="7946">MSIKIRSTAFLAYLGVTIGIIAGIAGFVRAGALFIAVGAFGVSISRHSARRFERFLPLALAVTLFILALALPRGR</sequence>
<proteinExistence type="predicted"/>
<evidence type="ECO:0000313" key="4">
    <source>
        <dbReference type="EMBL" id="CAB4987579.1"/>
    </source>
</evidence>
<evidence type="ECO:0000313" key="5">
    <source>
        <dbReference type="EMBL" id="CAB5018688.1"/>
    </source>
</evidence>
<evidence type="ECO:0000313" key="2">
    <source>
        <dbReference type="EMBL" id="CAB4783386.1"/>
    </source>
</evidence>
<evidence type="ECO:0000313" key="3">
    <source>
        <dbReference type="EMBL" id="CAB4907070.1"/>
    </source>
</evidence>
<dbReference type="EMBL" id="CAFAAC010000017">
    <property type="protein sequence ID" value="CAB4783386.1"/>
    <property type="molecule type" value="Genomic_DNA"/>
</dbReference>
<gene>
    <name evidence="2" type="ORF">UFOPK2967_00453</name>
    <name evidence="3" type="ORF">UFOPK3587_00851</name>
    <name evidence="4" type="ORF">UFOPK3984_00819</name>
    <name evidence="5" type="ORF">UFOPK4114_00722</name>
</gene>
<protein>
    <submittedName>
        <fullName evidence="2">Unannotated protein</fullName>
    </submittedName>
</protein>